<keyword evidence="2" id="KW-1185">Reference proteome</keyword>
<name>A0A0H2R1G4_9AGAM</name>
<dbReference type="AlphaFoldDB" id="A0A0H2R1G4"/>
<dbReference type="Proteomes" id="UP000053477">
    <property type="component" value="Unassembled WGS sequence"/>
</dbReference>
<protein>
    <submittedName>
        <fullName evidence="1">Uncharacterized protein</fullName>
    </submittedName>
</protein>
<sequence length="173" mass="19135">MGKARGRFRTGAKILLPFTNCSTNIKLPPRPKCDKLVLQKETKEECAKLIFETRDAFSPWIALVSYCIAVLDGWADVQMKSGFAENHPVWIGKLLASNIHLGWIGWLVNSPLSWVGGTSRLGTIIHFERNPLALSIGFLSLHNVPVVYCINEKNEDGLPPVAFPVSSPIPTQV</sequence>
<evidence type="ECO:0000313" key="1">
    <source>
        <dbReference type="EMBL" id="KLO05574.1"/>
    </source>
</evidence>
<proteinExistence type="predicted"/>
<accession>A0A0H2R1G4</accession>
<reference evidence="1 2" key="1">
    <citation type="submission" date="2015-04" db="EMBL/GenBank/DDBJ databases">
        <title>Complete genome sequence of Schizopora paradoxa KUC8140, a cosmopolitan wood degrader in East Asia.</title>
        <authorList>
            <consortium name="DOE Joint Genome Institute"/>
            <person name="Min B."/>
            <person name="Park H."/>
            <person name="Jang Y."/>
            <person name="Kim J.-J."/>
            <person name="Kim K.H."/>
            <person name="Pangilinan J."/>
            <person name="Lipzen A."/>
            <person name="Riley R."/>
            <person name="Grigoriev I.V."/>
            <person name="Spatafora J.W."/>
            <person name="Choi I.-G."/>
        </authorList>
    </citation>
    <scope>NUCLEOTIDE SEQUENCE [LARGE SCALE GENOMIC DNA]</scope>
    <source>
        <strain evidence="1 2">KUC8140</strain>
    </source>
</reference>
<dbReference type="EMBL" id="KQ086290">
    <property type="protein sequence ID" value="KLO05574.1"/>
    <property type="molecule type" value="Genomic_DNA"/>
</dbReference>
<dbReference type="OrthoDB" id="3237250at2759"/>
<evidence type="ECO:0000313" key="2">
    <source>
        <dbReference type="Proteomes" id="UP000053477"/>
    </source>
</evidence>
<organism evidence="1 2">
    <name type="scientific">Schizopora paradoxa</name>
    <dbReference type="NCBI Taxonomy" id="27342"/>
    <lineage>
        <taxon>Eukaryota</taxon>
        <taxon>Fungi</taxon>
        <taxon>Dikarya</taxon>
        <taxon>Basidiomycota</taxon>
        <taxon>Agaricomycotina</taxon>
        <taxon>Agaricomycetes</taxon>
        <taxon>Hymenochaetales</taxon>
        <taxon>Schizoporaceae</taxon>
        <taxon>Schizopora</taxon>
    </lineage>
</organism>
<gene>
    <name evidence="1" type="ORF">SCHPADRAFT_720943</name>
</gene>
<dbReference type="InParanoid" id="A0A0H2R1G4"/>